<accession>A0A4S2LB08</accession>
<gene>
    <name evidence="1" type="ORF">DBV15_03987</name>
</gene>
<dbReference type="AlphaFoldDB" id="A0A4S2LB08"/>
<evidence type="ECO:0000313" key="2">
    <source>
        <dbReference type="Proteomes" id="UP000310200"/>
    </source>
</evidence>
<proteinExistence type="predicted"/>
<comment type="caution">
    <text evidence="1">The sequence shown here is derived from an EMBL/GenBank/DDBJ whole genome shotgun (WGS) entry which is preliminary data.</text>
</comment>
<name>A0A4S2LB08_9HYME</name>
<dbReference type="Proteomes" id="UP000310200">
    <property type="component" value="Unassembled WGS sequence"/>
</dbReference>
<keyword evidence="2" id="KW-1185">Reference proteome</keyword>
<organism evidence="1 2">
    <name type="scientific">Temnothorax longispinosus</name>
    <dbReference type="NCBI Taxonomy" id="300112"/>
    <lineage>
        <taxon>Eukaryota</taxon>
        <taxon>Metazoa</taxon>
        <taxon>Ecdysozoa</taxon>
        <taxon>Arthropoda</taxon>
        <taxon>Hexapoda</taxon>
        <taxon>Insecta</taxon>
        <taxon>Pterygota</taxon>
        <taxon>Neoptera</taxon>
        <taxon>Endopterygota</taxon>
        <taxon>Hymenoptera</taxon>
        <taxon>Apocrita</taxon>
        <taxon>Aculeata</taxon>
        <taxon>Formicoidea</taxon>
        <taxon>Formicidae</taxon>
        <taxon>Myrmicinae</taxon>
        <taxon>Temnothorax</taxon>
    </lineage>
</organism>
<reference evidence="1 2" key="1">
    <citation type="journal article" date="2019" name="Philos. Trans. R. Soc. Lond., B, Biol. Sci.">
        <title>Ant behaviour and brain gene expression of defending hosts depend on the ecological success of the intruding social parasite.</title>
        <authorList>
            <person name="Kaur R."/>
            <person name="Stoldt M."/>
            <person name="Jongepier E."/>
            <person name="Feldmeyer B."/>
            <person name="Menzel F."/>
            <person name="Bornberg-Bauer E."/>
            <person name="Foitzik S."/>
        </authorList>
    </citation>
    <scope>NUCLEOTIDE SEQUENCE [LARGE SCALE GENOMIC DNA]</scope>
    <source>
        <tissue evidence="1">Whole body</tissue>
    </source>
</reference>
<sequence length="171" mass="19528">MIAVQAQSQFISTRGVYRIHICRRTISLEFPGVCIFIAVSLDSFQHLFVIASAVDRFGVRFATLRKAVVWSNKTRDSRLARVVTRNNLVSVRNDNLRVGWVRVFYSQNVSPFRSAKVLLSAMRLLRNEALSPGALFETIIALGWTRSDYWRTGQFHFARIIARNVDVFSCA</sequence>
<dbReference type="EMBL" id="QBLH01000137">
    <property type="protein sequence ID" value="TGZ57618.1"/>
    <property type="molecule type" value="Genomic_DNA"/>
</dbReference>
<protein>
    <submittedName>
        <fullName evidence="1">Uncharacterized protein</fullName>
    </submittedName>
</protein>
<evidence type="ECO:0000313" key="1">
    <source>
        <dbReference type="EMBL" id="TGZ57618.1"/>
    </source>
</evidence>